<feature type="compositionally biased region" description="Basic and acidic residues" evidence="1">
    <location>
        <begin position="69"/>
        <end position="79"/>
    </location>
</feature>
<proteinExistence type="predicted"/>
<gene>
    <name evidence="2" type="primary">ORF220693</name>
</gene>
<feature type="compositionally biased region" description="Polar residues" evidence="1">
    <location>
        <begin position="15"/>
        <end position="39"/>
    </location>
</feature>
<dbReference type="AlphaFoldDB" id="A0A0B7C1X5"/>
<evidence type="ECO:0000313" key="2">
    <source>
        <dbReference type="EMBL" id="CEK99207.1"/>
    </source>
</evidence>
<reference evidence="2" key="1">
    <citation type="submission" date="2014-12" db="EMBL/GenBank/DDBJ databases">
        <title>Insight into the proteome of Arion vulgaris.</title>
        <authorList>
            <person name="Aradska J."/>
            <person name="Bulat T."/>
            <person name="Smidak R."/>
            <person name="Sarate P."/>
            <person name="Gangsoo J."/>
            <person name="Sialana F."/>
            <person name="Bilban M."/>
            <person name="Lubec G."/>
        </authorList>
    </citation>
    <scope>NUCLEOTIDE SEQUENCE</scope>
    <source>
        <tissue evidence="2">Skin</tissue>
    </source>
</reference>
<sequence>GGEDQYSLPVRGAVGSSSKKANSSKTPEQLENSLVQGQFNRPGVPTQETEEGARGVTAKNGEIPLTQQEELRQILKEKQ</sequence>
<dbReference type="EMBL" id="HACG01052336">
    <property type="protein sequence ID" value="CEK99207.1"/>
    <property type="molecule type" value="Transcribed_RNA"/>
</dbReference>
<feature type="non-terminal residue" evidence="2">
    <location>
        <position position="79"/>
    </location>
</feature>
<organism evidence="2">
    <name type="scientific">Arion vulgaris</name>
    <dbReference type="NCBI Taxonomy" id="1028688"/>
    <lineage>
        <taxon>Eukaryota</taxon>
        <taxon>Metazoa</taxon>
        <taxon>Spiralia</taxon>
        <taxon>Lophotrochozoa</taxon>
        <taxon>Mollusca</taxon>
        <taxon>Gastropoda</taxon>
        <taxon>Heterobranchia</taxon>
        <taxon>Euthyneura</taxon>
        <taxon>Panpulmonata</taxon>
        <taxon>Eupulmonata</taxon>
        <taxon>Stylommatophora</taxon>
        <taxon>Helicina</taxon>
        <taxon>Arionoidea</taxon>
        <taxon>Arionidae</taxon>
        <taxon>Arion</taxon>
    </lineage>
</organism>
<evidence type="ECO:0000256" key="1">
    <source>
        <dbReference type="SAM" id="MobiDB-lite"/>
    </source>
</evidence>
<accession>A0A0B7C1X5</accession>
<feature type="region of interest" description="Disordered" evidence="1">
    <location>
        <begin position="1"/>
        <end position="79"/>
    </location>
</feature>
<feature type="non-terminal residue" evidence="2">
    <location>
        <position position="1"/>
    </location>
</feature>
<name>A0A0B7C1X5_9EUPU</name>
<protein>
    <submittedName>
        <fullName evidence="2">Uncharacterized protein</fullName>
    </submittedName>
</protein>